<evidence type="ECO:0000256" key="3">
    <source>
        <dbReference type="ARBA" id="ARBA00023136"/>
    </source>
</evidence>
<feature type="transmembrane region" description="Helical" evidence="4">
    <location>
        <begin position="55"/>
        <end position="75"/>
    </location>
</feature>
<comment type="caution">
    <text evidence="6">The sequence shown here is derived from an EMBL/GenBank/DDBJ whole genome shotgun (WGS) entry which is preliminary data.</text>
</comment>
<feature type="transmembrane region" description="Helical" evidence="4">
    <location>
        <begin position="23"/>
        <end position="43"/>
    </location>
</feature>
<dbReference type="Proteomes" id="UP000288002">
    <property type="component" value="Unassembled WGS sequence"/>
</dbReference>
<feature type="transmembrane region" description="Helical" evidence="4">
    <location>
        <begin position="328"/>
        <end position="347"/>
    </location>
</feature>
<feature type="transmembrane region" description="Helical" evidence="4">
    <location>
        <begin position="160"/>
        <end position="182"/>
    </location>
</feature>
<dbReference type="EMBL" id="MKWS01000001">
    <property type="protein sequence ID" value="RVD79551.1"/>
    <property type="molecule type" value="Genomic_DNA"/>
</dbReference>
<dbReference type="PANTHER" id="PTHR23546">
    <property type="entry name" value="TRANSPORT PROTEIN"/>
    <property type="match status" value="1"/>
</dbReference>
<feature type="domain" description="Major facilitator superfamily (MFS) profile" evidence="5">
    <location>
        <begin position="21"/>
        <end position="411"/>
    </location>
</feature>
<evidence type="ECO:0000259" key="5">
    <source>
        <dbReference type="PROSITE" id="PS50850"/>
    </source>
</evidence>
<evidence type="ECO:0000313" key="7">
    <source>
        <dbReference type="Proteomes" id="UP000288002"/>
    </source>
</evidence>
<evidence type="ECO:0000256" key="1">
    <source>
        <dbReference type="ARBA" id="ARBA00022692"/>
    </source>
</evidence>
<evidence type="ECO:0000256" key="4">
    <source>
        <dbReference type="SAM" id="Phobius"/>
    </source>
</evidence>
<dbReference type="SUPFAM" id="SSF103473">
    <property type="entry name" value="MFS general substrate transporter"/>
    <property type="match status" value="1"/>
</dbReference>
<dbReference type="AlphaFoldDB" id="A0AA94ESB5"/>
<dbReference type="PANTHER" id="PTHR23546:SF1">
    <property type="entry name" value="MEMBRANE PROTEIN"/>
    <property type="match status" value="1"/>
</dbReference>
<feature type="transmembrane region" description="Helical" evidence="4">
    <location>
        <begin position="272"/>
        <end position="293"/>
    </location>
</feature>
<keyword evidence="3 4" id="KW-0472">Membrane</keyword>
<dbReference type="RefSeq" id="WP_127646855.1">
    <property type="nucleotide sequence ID" value="NZ_MKWS01000001.1"/>
</dbReference>
<evidence type="ECO:0000313" key="6">
    <source>
        <dbReference type="EMBL" id="RVD79551.1"/>
    </source>
</evidence>
<feature type="transmembrane region" description="Helical" evidence="4">
    <location>
        <begin position="227"/>
        <end position="252"/>
    </location>
</feature>
<accession>A0AA94ESB5</accession>
<keyword evidence="2 4" id="KW-1133">Transmembrane helix</keyword>
<protein>
    <submittedName>
        <fullName evidence="6">Major Facilitator Superfamily</fullName>
    </submittedName>
</protein>
<dbReference type="PROSITE" id="PS50850">
    <property type="entry name" value="MFS"/>
    <property type="match status" value="1"/>
</dbReference>
<proteinExistence type="predicted"/>
<sequence length="411" mass="42146">MAEAPFELIAEVKSSPGLPLGQLILAMGLILVGAGQTLLYALLGPAARQIGLSDVQTGSIVAISAFILTFASPIWGRVIDRSGSRLVYLLGMFSYAAGSLCFALVLNAGMNLALSALSVLGLLIFVRVIYASMTAGIHPAAMASIATVTPKEKRPAKMGLMSACFGLGSTLGPLLGAGLGGYGLLCPLYVVAALAFLNVLLGVFLLDRPNRNLSPEIVHKSNGLKLLDSRVIGGLLATVLVYVGFSALQQSIAFHVQDTLHLSATETVKQTGVVVFGLAVAMVVTQLFIIQYFKPGPLKAISIGGALAFTGLASIALGAVTIQQITVGASLAGAGFAFLFPGLQGSLSNSVTESEQGSVAGLSFGAAALGYVIGPLIGTSLLAVGYGATYWCAAILVLIGVLIAMVKIRSY</sequence>
<dbReference type="InterPro" id="IPR020846">
    <property type="entry name" value="MFS_dom"/>
</dbReference>
<evidence type="ECO:0000256" key="2">
    <source>
        <dbReference type="ARBA" id="ARBA00022989"/>
    </source>
</evidence>
<gene>
    <name evidence="6" type="ORF">A9HBioS_0075</name>
</gene>
<dbReference type="Gene3D" id="1.20.1250.20">
    <property type="entry name" value="MFS general substrate transporter like domains"/>
    <property type="match status" value="1"/>
</dbReference>
<dbReference type="InterPro" id="IPR011701">
    <property type="entry name" value="MFS"/>
</dbReference>
<dbReference type="InterPro" id="IPR036259">
    <property type="entry name" value="MFS_trans_sf"/>
</dbReference>
<name>A0AA94ESB5_9PSED</name>
<feature type="transmembrane region" description="Helical" evidence="4">
    <location>
        <begin position="388"/>
        <end position="406"/>
    </location>
</feature>
<feature type="transmembrane region" description="Helical" evidence="4">
    <location>
        <begin position="300"/>
        <end position="322"/>
    </location>
</feature>
<keyword evidence="1 4" id="KW-0812">Transmembrane</keyword>
<organism evidence="6 7">
    <name type="scientific">Pseudomonas koreensis</name>
    <dbReference type="NCBI Taxonomy" id="198620"/>
    <lineage>
        <taxon>Bacteria</taxon>
        <taxon>Pseudomonadati</taxon>
        <taxon>Pseudomonadota</taxon>
        <taxon>Gammaproteobacteria</taxon>
        <taxon>Pseudomonadales</taxon>
        <taxon>Pseudomonadaceae</taxon>
        <taxon>Pseudomonas</taxon>
    </lineage>
</organism>
<feature type="transmembrane region" description="Helical" evidence="4">
    <location>
        <begin position="359"/>
        <end position="382"/>
    </location>
</feature>
<dbReference type="Pfam" id="PF07690">
    <property type="entry name" value="MFS_1"/>
    <property type="match status" value="1"/>
</dbReference>
<reference evidence="6 7" key="1">
    <citation type="submission" date="2016-10" db="EMBL/GenBank/DDBJ databases">
        <title>Search of new enzymes for the oxidation of sulfur compounds.</title>
        <authorList>
            <person name="Novo A."/>
            <person name="Moreira I.S."/>
            <person name="Castro P.M."/>
        </authorList>
    </citation>
    <scope>NUCLEOTIDE SEQUENCE [LARGE SCALE GENOMIC DNA]</scope>
    <source>
        <strain evidence="6 7">A9</strain>
    </source>
</reference>
<feature type="transmembrane region" description="Helical" evidence="4">
    <location>
        <begin position="87"/>
        <end position="106"/>
    </location>
</feature>
<dbReference type="GO" id="GO:0022857">
    <property type="term" value="F:transmembrane transporter activity"/>
    <property type="evidence" value="ECO:0007669"/>
    <property type="project" value="InterPro"/>
</dbReference>
<feature type="transmembrane region" description="Helical" evidence="4">
    <location>
        <begin position="188"/>
        <end position="206"/>
    </location>
</feature>